<evidence type="ECO:0000313" key="4">
    <source>
        <dbReference type="EMBL" id="MXU98451.1"/>
    </source>
</evidence>
<dbReference type="Gene3D" id="4.10.60.10">
    <property type="entry name" value="Zinc finger, CCHC-type"/>
    <property type="match status" value="1"/>
</dbReference>
<dbReference type="PANTHER" id="PTHR22639">
    <property type="entry name" value="GAG-RELATED PROTEIN"/>
    <property type="match status" value="1"/>
</dbReference>
<evidence type="ECO:0000256" key="2">
    <source>
        <dbReference type="SAM" id="MobiDB-lite"/>
    </source>
</evidence>
<dbReference type="InterPro" id="IPR001878">
    <property type="entry name" value="Znf_CCHC"/>
</dbReference>
<dbReference type="GO" id="GO:0008270">
    <property type="term" value="F:zinc ion binding"/>
    <property type="evidence" value="ECO:0007669"/>
    <property type="project" value="UniProtKB-KW"/>
</dbReference>
<dbReference type="AlphaFoldDB" id="A0A6B0VAB0"/>
<keyword evidence="1" id="KW-0863">Zinc-finger</keyword>
<proteinExistence type="predicted"/>
<dbReference type="PANTHER" id="PTHR22639:SF3">
    <property type="entry name" value="ZINC FINGER CCHC DOMAIN-CONTAINING PROTEIN 3"/>
    <property type="match status" value="1"/>
</dbReference>
<reference evidence="4" key="1">
    <citation type="submission" date="2019-12" db="EMBL/GenBank/DDBJ databases">
        <title>An insight into the sialome of adult female Ixodes ricinus ticks feeding for 6 days.</title>
        <authorList>
            <person name="Perner J."/>
            <person name="Ribeiro J.M.C."/>
        </authorList>
    </citation>
    <scope>NUCLEOTIDE SEQUENCE</scope>
    <source>
        <strain evidence="4">Semi-engorged</strain>
        <tissue evidence="4">Salivary glands</tissue>
    </source>
</reference>
<dbReference type="GO" id="GO:0003723">
    <property type="term" value="F:RNA binding"/>
    <property type="evidence" value="ECO:0007669"/>
    <property type="project" value="InterPro"/>
</dbReference>
<dbReference type="GO" id="GO:0002218">
    <property type="term" value="P:activation of innate immune response"/>
    <property type="evidence" value="ECO:0007669"/>
    <property type="project" value="InterPro"/>
</dbReference>
<feature type="domain" description="CCHC-type" evidence="3">
    <location>
        <begin position="130"/>
        <end position="144"/>
    </location>
</feature>
<evidence type="ECO:0000256" key="1">
    <source>
        <dbReference type="PROSITE-ProRule" id="PRU00047"/>
    </source>
</evidence>
<feature type="compositionally biased region" description="Polar residues" evidence="2">
    <location>
        <begin position="288"/>
        <end position="300"/>
    </location>
</feature>
<protein>
    <submittedName>
        <fullName evidence="4">Putative secreted protein</fullName>
    </submittedName>
</protein>
<dbReference type="InterPro" id="IPR036875">
    <property type="entry name" value="Znf_CCHC_sf"/>
</dbReference>
<accession>A0A6B0VAB0</accession>
<feature type="compositionally biased region" description="Pro residues" evidence="2">
    <location>
        <begin position="199"/>
        <end position="213"/>
    </location>
</feature>
<dbReference type="SUPFAM" id="SSF57756">
    <property type="entry name" value="Retrovirus zinc finger-like domains"/>
    <property type="match status" value="1"/>
</dbReference>
<organism evidence="4">
    <name type="scientific">Ixodes ricinus</name>
    <name type="common">Common tick</name>
    <name type="synonym">Acarus ricinus</name>
    <dbReference type="NCBI Taxonomy" id="34613"/>
    <lineage>
        <taxon>Eukaryota</taxon>
        <taxon>Metazoa</taxon>
        <taxon>Ecdysozoa</taxon>
        <taxon>Arthropoda</taxon>
        <taxon>Chelicerata</taxon>
        <taxon>Arachnida</taxon>
        <taxon>Acari</taxon>
        <taxon>Parasitiformes</taxon>
        <taxon>Ixodida</taxon>
        <taxon>Ixodoidea</taxon>
        <taxon>Ixodidae</taxon>
        <taxon>Ixodinae</taxon>
        <taxon>Ixodes</taxon>
    </lineage>
</organism>
<sequence>MGQYQMSHVWMVVCATSLAKSKLVACEELKVKGRKCLVVDPESKEVKLRLLWLPPHMENRRVAEALEPFGTVRSIVREKWKCEGMEDMDTLNREVQLTLRDDVSVSKIPHLLTIYGCQSLLLIPGRPTLCLRCNRVGHIRRHCRTPRCTKCQRYGHSLADCVLTYADRLRIGTAGDSTTEHLMDASEVVEPSGDIPMMTEPPGPTSQPPPTEPTLPEGALPSPDVSADQPGSPPTIQGKTTTSYTTEYGQTSTDDQQNTAITEVEEKGNSTQGIDDADDPILAIEALTNATLSDGTTTRSKLTDRRQAGTRHKPYLKPSSGPKLVEDKTLSDNAQP</sequence>
<name>A0A6B0VAB0_IXORI</name>
<dbReference type="EMBL" id="GIFC01016368">
    <property type="protein sequence ID" value="MXU98451.1"/>
    <property type="molecule type" value="Transcribed_RNA"/>
</dbReference>
<dbReference type="InterPro" id="IPR042509">
    <property type="entry name" value="ZCCHC3"/>
</dbReference>
<feature type="region of interest" description="Disordered" evidence="2">
    <location>
        <begin position="192"/>
        <end position="336"/>
    </location>
</feature>
<feature type="compositionally biased region" description="Low complexity" evidence="2">
    <location>
        <begin position="237"/>
        <end position="253"/>
    </location>
</feature>
<evidence type="ECO:0000259" key="3">
    <source>
        <dbReference type="PROSITE" id="PS50158"/>
    </source>
</evidence>
<keyword evidence="1" id="KW-0479">Metal-binding</keyword>
<keyword evidence="1" id="KW-0862">Zinc</keyword>
<dbReference type="SMART" id="SM00343">
    <property type="entry name" value="ZnF_C2HC"/>
    <property type="match status" value="2"/>
</dbReference>
<dbReference type="GO" id="GO:0003690">
    <property type="term" value="F:double-stranded DNA binding"/>
    <property type="evidence" value="ECO:0007669"/>
    <property type="project" value="InterPro"/>
</dbReference>
<dbReference type="PROSITE" id="PS50158">
    <property type="entry name" value="ZF_CCHC"/>
    <property type="match status" value="1"/>
</dbReference>